<keyword evidence="2" id="KW-1185">Reference proteome</keyword>
<dbReference type="Proteomes" id="UP000517315">
    <property type="component" value="Unassembled WGS sequence"/>
</dbReference>
<comment type="caution">
    <text evidence="1">The sequence shown here is derived from an EMBL/GenBank/DDBJ whole genome shotgun (WGS) entry which is preliminary data.</text>
</comment>
<dbReference type="EMBL" id="JACJIG010000001">
    <property type="protein sequence ID" value="MBA8916334.1"/>
    <property type="molecule type" value="Genomic_DNA"/>
</dbReference>
<name>A0ABR6AWZ1_9BACI</name>
<protein>
    <submittedName>
        <fullName evidence="1">Uncharacterized protein</fullName>
    </submittedName>
</protein>
<accession>A0ABR6AWZ1</accession>
<gene>
    <name evidence="1" type="ORF">HNP39_000046</name>
</gene>
<sequence>MAELLDDRLPTQNIEAEQAASTNWAKLTFT</sequence>
<proteinExistence type="predicted"/>
<evidence type="ECO:0000313" key="1">
    <source>
        <dbReference type="EMBL" id="MBA8916334.1"/>
    </source>
</evidence>
<organism evidence="1 2">
    <name type="scientific">Bacillus aerius</name>
    <dbReference type="NCBI Taxonomy" id="293388"/>
    <lineage>
        <taxon>Bacteria</taxon>
        <taxon>Bacillati</taxon>
        <taxon>Bacillota</taxon>
        <taxon>Bacilli</taxon>
        <taxon>Bacillales</taxon>
        <taxon>Bacillaceae</taxon>
        <taxon>Bacillus</taxon>
    </lineage>
</organism>
<evidence type="ECO:0000313" key="2">
    <source>
        <dbReference type="Proteomes" id="UP000517315"/>
    </source>
</evidence>
<reference evidence="1 2" key="1">
    <citation type="submission" date="2020-08" db="EMBL/GenBank/DDBJ databases">
        <title>Functional genomics of gut bacteria from endangered species of beetles.</title>
        <authorList>
            <person name="Carlos-Shanley C."/>
        </authorList>
    </citation>
    <scope>NUCLEOTIDE SEQUENCE [LARGE SCALE GENOMIC DNA]</scope>
    <source>
        <strain evidence="1 2">S00152</strain>
    </source>
</reference>